<dbReference type="AlphaFoldDB" id="A0AAN7EIB2"/>
<keyword evidence="2" id="KW-0472">Membrane</keyword>
<protein>
    <submittedName>
        <fullName evidence="3">Uncharacterized protein</fullName>
    </submittedName>
</protein>
<feature type="transmembrane region" description="Helical" evidence="2">
    <location>
        <begin position="6"/>
        <end position="27"/>
    </location>
</feature>
<keyword evidence="2" id="KW-1133">Transmembrane helix</keyword>
<comment type="caution">
    <text evidence="3">The sequence shown here is derived from an EMBL/GenBank/DDBJ whole genome shotgun (WGS) entry which is preliminary data.</text>
</comment>
<keyword evidence="2" id="KW-0812">Transmembrane</keyword>
<dbReference type="PANTHER" id="PTHR33564:SF15">
    <property type="entry name" value="PROTEIN, PUTATIVE-RELATED"/>
    <property type="match status" value="1"/>
</dbReference>
<accession>A0AAN7EIB2</accession>
<evidence type="ECO:0000256" key="2">
    <source>
        <dbReference type="SAM" id="Phobius"/>
    </source>
</evidence>
<reference evidence="3 4" key="1">
    <citation type="journal article" date="2023" name="G3 (Bethesda)">
        <title>A haplotype-resolved chromosome-scale genome for Quercus rubra L. provides insights into the genetics of adaptive traits for red oak species.</title>
        <authorList>
            <person name="Kapoor B."/>
            <person name="Jenkins J."/>
            <person name="Schmutz J."/>
            <person name="Zhebentyayeva T."/>
            <person name="Kuelheim C."/>
            <person name="Coggeshall M."/>
            <person name="Heim C."/>
            <person name="Lasky J.R."/>
            <person name="Leites L."/>
            <person name="Islam-Faridi N."/>
            <person name="Romero-Severson J."/>
            <person name="DeLeo V.L."/>
            <person name="Lucas S.M."/>
            <person name="Lazic D."/>
            <person name="Gailing O."/>
            <person name="Carlson J."/>
            <person name="Staton M."/>
        </authorList>
    </citation>
    <scope>NUCLEOTIDE SEQUENCE [LARGE SCALE GENOMIC DNA]</scope>
    <source>
        <strain evidence="3">Pseudo-F2</strain>
    </source>
</reference>
<feature type="compositionally biased region" description="Basic and acidic residues" evidence="1">
    <location>
        <begin position="71"/>
        <end position="84"/>
    </location>
</feature>
<proteinExistence type="predicted"/>
<dbReference type="PANTHER" id="PTHR33564">
    <property type="entry name" value="TRANSMEMBRANE PROTEIN"/>
    <property type="match status" value="1"/>
</dbReference>
<sequence length="135" mass="15476">MPSISQGLVFATAMVVSSTLLFLAYSYSRHKSFPLPRLSKNQNSQQPEKKILRSCLLSEEKKKERKKKKVQFAEDVKEPSGNGEEYRKECIKLSKDEMSCRNKIPTVNGMPENRIALYDGILKDRMQRMQCSSAL</sequence>
<evidence type="ECO:0000256" key="1">
    <source>
        <dbReference type="SAM" id="MobiDB-lite"/>
    </source>
</evidence>
<dbReference type="EMBL" id="JAXUIC010000009">
    <property type="protein sequence ID" value="KAK4572426.1"/>
    <property type="molecule type" value="Genomic_DNA"/>
</dbReference>
<dbReference type="Proteomes" id="UP001324115">
    <property type="component" value="Unassembled WGS sequence"/>
</dbReference>
<feature type="region of interest" description="Disordered" evidence="1">
    <location>
        <begin position="33"/>
        <end position="84"/>
    </location>
</feature>
<name>A0AAN7EIB2_QUERU</name>
<gene>
    <name evidence="3" type="ORF">RGQ29_030749</name>
</gene>
<organism evidence="3 4">
    <name type="scientific">Quercus rubra</name>
    <name type="common">Northern red oak</name>
    <name type="synonym">Quercus borealis</name>
    <dbReference type="NCBI Taxonomy" id="3512"/>
    <lineage>
        <taxon>Eukaryota</taxon>
        <taxon>Viridiplantae</taxon>
        <taxon>Streptophyta</taxon>
        <taxon>Embryophyta</taxon>
        <taxon>Tracheophyta</taxon>
        <taxon>Spermatophyta</taxon>
        <taxon>Magnoliopsida</taxon>
        <taxon>eudicotyledons</taxon>
        <taxon>Gunneridae</taxon>
        <taxon>Pentapetalae</taxon>
        <taxon>rosids</taxon>
        <taxon>fabids</taxon>
        <taxon>Fagales</taxon>
        <taxon>Fagaceae</taxon>
        <taxon>Quercus</taxon>
    </lineage>
</organism>
<evidence type="ECO:0000313" key="4">
    <source>
        <dbReference type="Proteomes" id="UP001324115"/>
    </source>
</evidence>
<keyword evidence="4" id="KW-1185">Reference proteome</keyword>
<evidence type="ECO:0000313" key="3">
    <source>
        <dbReference type="EMBL" id="KAK4572426.1"/>
    </source>
</evidence>